<evidence type="ECO:0000259" key="2">
    <source>
        <dbReference type="Pfam" id="PF13837"/>
    </source>
</evidence>
<comment type="caution">
    <text evidence="3">The sequence shown here is derived from an EMBL/GenBank/DDBJ whole genome shotgun (WGS) entry which is preliminary data.</text>
</comment>
<gene>
    <name evidence="3" type="ORF">CBR_g20276</name>
</gene>
<reference evidence="3 4" key="1">
    <citation type="journal article" date="2018" name="Cell">
        <title>The Chara Genome: Secondary Complexity and Implications for Plant Terrestrialization.</title>
        <authorList>
            <person name="Nishiyama T."/>
            <person name="Sakayama H."/>
            <person name="Vries J.D."/>
            <person name="Buschmann H."/>
            <person name="Saint-Marcoux D."/>
            <person name="Ullrich K.K."/>
            <person name="Haas F.B."/>
            <person name="Vanderstraeten L."/>
            <person name="Becker D."/>
            <person name="Lang D."/>
            <person name="Vosolsobe S."/>
            <person name="Rombauts S."/>
            <person name="Wilhelmsson P.K.I."/>
            <person name="Janitza P."/>
            <person name="Kern R."/>
            <person name="Heyl A."/>
            <person name="Rumpler F."/>
            <person name="Villalobos L.I.A.C."/>
            <person name="Clay J.M."/>
            <person name="Skokan R."/>
            <person name="Toyoda A."/>
            <person name="Suzuki Y."/>
            <person name="Kagoshima H."/>
            <person name="Schijlen E."/>
            <person name="Tajeshwar N."/>
            <person name="Catarino B."/>
            <person name="Hetherington A.J."/>
            <person name="Saltykova A."/>
            <person name="Bonnot C."/>
            <person name="Breuninger H."/>
            <person name="Symeonidi A."/>
            <person name="Radhakrishnan G.V."/>
            <person name="Van Nieuwerburgh F."/>
            <person name="Deforce D."/>
            <person name="Chang C."/>
            <person name="Karol K.G."/>
            <person name="Hedrich R."/>
            <person name="Ulvskov P."/>
            <person name="Glockner G."/>
            <person name="Delwiche C.F."/>
            <person name="Petrasek J."/>
            <person name="Van de Peer Y."/>
            <person name="Friml J."/>
            <person name="Beilby M."/>
            <person name="Dolan L."/>
            <person name="Kohara Y."/>
            <person name="Sugano S."/>
            <person name="Fujiyama A."/>
            <person name="Delaux P.-M."/>
            <person name="Quint M."/>
            <person name="TheiBen G."/>
            <person name="Hagemann M."/>
            <person name="Harholt J."/>
            <person name="Dunand C."/>
            <person name="Zachgo S."/>
            <person name="Langdale J."/>
            <person name="Maumus F."/>
            <person name="Straeten D.V.D."/>
            <person name="Gould S.B."/>
            <person name="Rensing S.A."/>
        </authorList>
    </citation>
    <scope>NUCLEOTIDE SEQUENCE [LARGE SCALE GENOMIC DNA]</scope>
    <source>
        <strain evidence="3 4">S276</strain>
    </source>
</reference>
<dbReference type="Gene3D" id="1.10.10.60">
    <property type="entry name" value="Homeodomain-like"/>
    <property type="match status" value="1"/>
</dbReference>
<dbReference type="AlphaFoldDB" id="A0A388L051"/>
<feature type="compositionally biased region" description="Gly residues" evidence="1">
    <location>
        <begin position="274"/>
        <end position="287"/>
    </location>
</feature>
<dbReference type="Pfam" id="PF13837">
    <property type="entry name" value="Myb_DNA-bind_4"/>
    <property type="match status" value="1"/>
</dbReference>
<feature type="region of interest" description="Disordered" evidence="1">
    <location>
        <begin position="1"/>
        <end position="30"/>
    </location>
</feature>
<feature type="region of interest" description="Disordered" evidence="1">
    <location>
        <begin position="274"/>
        <end position="312"/>
    </location>
</feature>
<proteinExistence type="predicted"/>
<keyword evidence="4" id="KW-1185">Reference proteome</keyword>
<dbReference type="Gramene" id="GBG75648">
    <property type="protein sequence ID" value="GBG75648"/>
    <property type="gene ID" value="CBR_g20276"/>
</dbReference>
<dbReference type="PANTHER" id="PTHR33492:SF11">
    <property type="entry name" value="OS04G0670900 PROTEIN"/>
    <property type="match status" value="1"/>
</dbReference>
<dbReference type="InterPro" id="IPR044822">
    <property type="entry name" value="Myb_DNA-bind_4"/>
</dbReference>
<organism evidence="3 4">
    <name type="scientific">Chara braunii</name>
    <name type="common">Braun's stonewort</name>
    <dbReference type="NCBI Taxonomy" id="69332"/>
    <lineage>
        <taxon>Eukaryota</taxon>
        <taxon>Viridiplantae</taxon>
        <taxon>Streptophyta</taxon>
        <taxon>Charophyceae</taxon>
        <taxon>Charales</taxon>
        <taxon>Characeae</taxon>
        <taxon>Chara</taxon>
    </lineage>
</organism>
<evidence type="ECO:0000313" key="3">
    <source>
        <dbReference type="EMBL" id="GBG75648.1"/>
    </source>
</evidence>
<feature type="domain" description="Myb/SANT-like DNA-binding" evidence="2">
    <location>
        <begin position="134"/>
        <end position="216"/>
    </location>
</feature>
<accession>A0A388L051</accession>
<name>A0A388L051_CHABU</name>
<evidence type="ECO:0000313" key="4">
    <source>
        <dbReference type="Proteomes" id="UP000265515"/>
    </source>
</evidence>
<dbReference type="Proteomes" id="UP000265515">
    <property type="component" value="Unassembled WGS sequence"/>
</dbReference>
<feature type="compositionally biased region" description="Basic and acidic residues" evidence="1">
    <location>
        <begin position="120"/>
        <end position="131"/>
    </location>
</feature>
<feature type="region of interest" description="Disordered" evidence="1">
    <location>
        <begin position="96"/>
        <end position="131"/>
    </location>
</feature>
<protein>
    <recommendedName>
        <fullName evidence="2">Myb/SANT-like DNA-binding domain-containing protein</fullName>
    </recommendedName>
</protein>
<dbReference type="EMBL" id="BFEA01000228">
    <property type="protein sequence ID" value="GBG75648.1"/>
    <property type="molecule type" value="Genomic_DNA"/>
</dbReference>
<dbReference type="PANTHER" id="PTHR33492">
    <property type="entry name" value="OSJNBA0043A12.37 PROTEIN-RELATED"/>
    <property type="match status" value="1"/>
</dbReference>
<dbReference type="OrthoDB" id="6723674at2759"/>
<sequence length="480" mass="53429">MHLSPASRRGSGIPRGRQRTEDSCEGGADVQHDGRQLWAECRQALNQGGTKTITRGVQRLYVDEGDEAAFEEALSCDDVDGDDDCNSYDLSDIKPLGRKVANGGTSAKRGPAPKNRRNKKMDDDTGRSDGEGSRNFWLVGDTIALVRAKRDQNLYIVGMGPSFARMKTREWKWEDVRARLQTMGITREGVDCRKKWDNLMQQFKKVHKFQNLSDGKDYFKLASKARRSEGFNFVMDRSVYDEMEAMTKGDHTIYLKNLADTGAAEGVQMPAGDGVGGETMASEGGGEAADEEQGSTKDSTLNTGSDGGYGKRKNMWQQTFEVVADVMDKHGALMASTMDSASKWQCSMMLRQCEILESEVEVQRKHYAAADEANRLMCNAMMKIAKAIHERSCGGGYGKRKNMWPQTFEVVADVMDKHGALMASTMDSASKRQCSMMLRQCEILESEVEVQRKHYAAADEANRLMCNALMKIAKAIRERS</sequence>
<evidence type="ECO:0000256" key="1">
    <source>
        <dbReference type="SAM" id="MobiDB-lite"/>
    </source>
</evidence>